<sequence>MSRLCSFLLLCFLLSSCAGSPAWQSIQISSTRRVSERNNKKMLLLHVGQTKSEALEIMGNPAKTESYDLGQNVVVEFYFYRTQGWSTYQTQDTDSQYTPLAFRNDELVGWGRNYYNKVIRQQVDIKISDAQLGSLPHFDPSDVGEIF</sequence>
<organism evidence="2">
    <name type="scientific">marine sediment metagenome</name>
    <dbReference type="NCBI Taxonomy" id="412755"/>
    <lineage>
        <taxon>unclassified sequences</taxon>
        <taxon>metagenomes</taxon>
        <taxon>ecological metagenomes</taxon>
    </lineage>
</organism>
<dbReference type="Pfam" id="PF11399">
    <property type="entry name" value="DUF3192"/>
    <property type="match status" value="1"/>
</dbReference>
<evidence type="ECO:0000256" key="1">
    <source>
        <dbReference type="ARBA" id="ARBA00022729"/>
    </source>
</evidence>
<evidence type="ECO:0000313" key="2">
    <source>
        <dbReference type="EMBL" id="KKN14881.1"/>
    </source>
</evidence>
<reference evidence="2" key="1">
    <citation type="journal article" date="2015" name="Nature">
        <title>Complex archaea that bridge the gap between prokaryotes and eukaryotes.</title>
        <authorList>
            <person name="Spang A."/>
            <person name="Saw J.H."/>
            <person name="Jorgensen S.L."/>
            <person name="Zaremba-Niedzwiedzka K."/>
            <person name="Martijn J."/>
            <person name="Lind A.E."/>
            <person name="van Eijk R."/>
            <person name="Schleper C."/>
            <person name="Guy L."/>
            <person name="Ettema T.J."/>
        </authorList>
    </citation>
    <scope>NUCLEOTIDE SEQUENCE</scope>
</reference>
<dbReference type="InterPro" id="IPR021534">
    <property type="entry name" value="DUF3192"/>
</dbReference>
<gene>
    <name evidence="2" type="ORF">LCGC14_0991700</name>
</gene>
<protein>
    <recommendedName>
        <fullName evidence="3">DUF3192 domain-containing protein</fullName>
    </recommendedName>
</protein>
<name>A0A0F9QP25_9ZZZZ</name>
<comment type="caution">
    <text evidence="2">The sequence shown here is derived from an EMBL/GenBank/DDBJ whole genome shotgun (WGS) entry which is preliminary data.</text>
</comment>
<dbReference type="EMBL" id="LAZR01003773">
    <property type="protein sequence ID" value="KKN14881.1"/>
    <property type="molecule type" value="Genomic_DNA"/>
</dbReference>
<dbReference type="AlphaFoldDB" id="A0A0F9QP25"/>
<evidence type="ECO:0008006" key="3">
    <source>
        <dbReference type="Google" id="ProtNLM"/>
    </source>
</evidence>
<dbReference type="PROSITE" id="PS51257">
    <property type="entry name" value="PROKAR_LIPOPROTEIN"/>
    <property type="match status" value="1"/>
</dbReference>
<dbReference type="InterPro" id="IPR037873">
    <property type="entry name" value="BamE-like"/>
</dbReference>
<accession>A0A0F9QP25</accession>
<proteinExistence type="predicted"/>
<keyword evidence="1" id="KW-0732">Signal</keyword>
<dbReference type="Gene3D" id="3.30.1450.10">
    <property type="match status" value="1"/>
</dbReference>